<sequence length="195" mass="21429">MTKKSRRRGLLFLCLIFTTIAPLAADESIKVHMVTNMGFDPLSRYQNISSGTGFSLGQEAYISLGDKLQIGAGGQYLLPREISGEGRLGWQPIYLAMKLFFPQKDLPFYLKGSAGYTFIQGDSSFMAGKTDLEGGLYYLLGAGVDLPFFYTDSVRFSLVLDMAYASFSGSVKQNGSDESIQYTTMNMSAGIGMRF</sequence>
<keyword evidence="1" id="KW-0732">Signal</keyword>
<dbReference type="RefSeq" id="WP_149487335.1">
    <property type="nucleotide sequence ID" value="NZ_CP036150.1"/>
</dbReference>
<reference evidence="2 3" key="1">
    <citation type="submission" date="2019-02" db="EMBL/GenBank/DDBJ databases">
        <title>Complete Genome Sequence and Methylome Analysis of free living Spirochaetas.</title>
        <authorList>
            <person name="Fomenkov A."/>
            <person name="Dubinina G."/>
            <person name="Leshcheva N."/>
            <person name="Mikheeva N."/>
            <person name="Grabovich M."/>
            <person name="Vincze T."/>
            <person name="Roberts R.J."/>
        </authorList>
    </citation>
    <scope>NUCLEOTIDE SEQUENCE [LARGE SCALE GENOMIC DNA]</scope>
    <source>
        <strain evidence="2 3">K2</strain>
    </source>
</reference>
<dbReference type="SUPFAM" id="SSF56925">
    <property type="entry name" value="OMPA-like"/>
    <property type="match status" value="1"/>
</dbReference>
<name>A0A5C1QQL7_9SPIO</name>
<evidence type="ECO:0000313" key="3">
    <source>
        <dbReference type="Proteomes" id="UP000324209"/>
    </source>
</evidence>
<dbReference type="OrthoDB" id="9841761at2"/>
<evidence type="ECO:0000256" key="1">
    <source>
        <dbReference type="SAM" id="SignalP"/>
    </source>
</evidence>
<keyword evidence="3" id="KW-1185">Reference proteome</keyword>
<evidence type="ECO:0000313" key="2">
    <source>
        <dbReference type="EMBL" id="QEN09260.1"/>
    </source>
</evidence>
<feature type="signal peptide" evidence="1">
    <location>
        <begin position="1"/>
        <end position="24"/>
    </location>
</feature>
<dbReference type="Gene3D" id="2.40.160.20">
    <property type="match status" value="1"/>
</dbReference>
<organism evidence="2 3">
    <name type="scientific">Oceanispirochaeta crateris</name>
    <dbReference type="NCBI Taxonomy" id="2518645"/>
    <lineage>
        <taxon>Bacteria</taxon>
        <taxon>Pseudomonadati</taxon>
        <taxon>Spirochaetota</taxon>
        <taxon>Spirochaetia</taxon>
        <taxon>Spirochaetales</taxon>
        <taxon>Spirochaetaceae</taxon>
        <taxon>Oceanispirochaeta</taxon>
    </lineage>
</organism>
<dbReference type="AlphaFoldDB" id="A0A5C1QQL7"/>
<accession>A0A5C1QQL7</accession>
<protein>
    <submittedName>
        <fullName evidence="2">Uncharacterized protein</fullName>
    </submittedName>
</protein>
<gene>
    <name evidence="2" type="ORF">EXM22_15205</name>
</gene>
<dbReference type="EMBL" id="CP036150">
    <property type="protein sequence ID" value="QEN09260.1"/>
    <property type="molecule type" value="Genomic_DNA"/>
</dbReference>
<feature type="chain" id="PRO_5022852976" evidence="1">
    <location>
        <begin position="25"/>
        <end position="195"/>
    </location>
</feature>
<dbReference type="InterPro" id="IPR011250">
    <property type="entry name" value="OMP/PagP_B-barrel"/>
</dbReference>
<proteinExistence type="predicted"/>
<dbReference type="Proteomes" id="UP000324209">
    <property type="component" value="Chromosome"/>
</dbReference>
<dbReference type="KEGG" id="ock:EXM22_15205"/>